<evidence type="ECO:0000313" key="1">
    <source>
        <dbReference type="EMBL" id="KAB0571295.1"/>
    </source>
</evidence>
<dbReference type="RefSeq" id="WP_128094285.1">
    <property type="nucleotide sequence ID" value="NZ_JBHEEN010000004.1"/>
</dbReference>
<dbReference type="AlphaFoldDB" id="A0A643EZQ3"/>
<name>A0A643EZQ3_9HYPH</name>
<organism evidence="1">
    <name type="scientific">Brucella pituitosa</name>
    <dbReference type="NCBI Taxonomy" id="571256"/>
    <lineage>
        <taxon>Bacteria</taxon>
        <taxon>Pseudomonadati</taxon>
        <taxon>Pseudomonadota</taxon>
        <taxon>Alphaproteobacteria</taxon>
        <taxon>Hyphomicrobiales</taxon>
        <taxon>Brucellaceae</taxon>
        <taxon>Brucella/Ochrobactrum group</taxon>
        <taxon>Brucella</taxon>
    </lineage>
</organism>
<proteinExistence type="predicted"/>
<protein>
    <submittedName>
        <fullName evidence="1">Uncharacterized protein</fullName>
    </submittedName>
</protein>
<dbReference type="EMBL" id="VZPE01000004">
    <property type="protein sequence ID" value="KAB0571295.1"/>
    <property type="molecule type" value="Genomic_DNA"/>
</dbReference>
<gene>
    <name evidence="1" type="ORF">F7Q93_11285</name>
</gene>
<accession>A0A643EZQ3</accession>
<sequence length="281" mass="31344">MNNRHKRRLRRLAKKGNISGYLVDEKNKTVMILTKDILTNQIYREGPNIAGSFDELGRGDINDCSEVFSRTLTMLVRHLPNVDDKGSEATCARLLNSAAQTYVAALEVARRGYPREHGALSRGIIETISTVLAIVMDGGGTLDKFHKGTLETTKTIGLAKKALPFIGKLNGSLSNDFVHIGSLHDSVDGPKRYQKGDERFDFVITLSRLTVLLLDIVTELIFSHEMESLRYWRRKGEGWVFDPGEETEKWMQSFVPEEKASKFDGVTVQDIIGASPATQTS</sequence>
<reference evidence="1" key="1">
    <citation type="submission" date="2019-09" db="EMBL/GenBank/DDBJ databases">
        <title>Draft genome sequences of 48 bacterial type strains from the CCUG.</title>
        <authorList>
            <person name="Tunovic T."/>
            <person name="Pineiro-Iglesias B."/>
            <person name="Unosson C."/>
            <person name="Inganas E."/>
            <person name="Ohlen M."/>
            <person name="Cardew S."/>
            <person name="Jensie-Markopoulos S."/>
            <person name="Salva-Serra F."/>
            <person name="Jaen-Luchoro D."/>
            <person name="Karlsson R."/>
            <person name="Svensson-Stadler L."/>
            <person name="Chun J."/>
            <person name="Moore E."/>
        </authorList>
    </citation>
    <scope>NUCLEOTIDE SEQUENCE</scope>
    <source>
        <strain evidence="1">CCUG 50899</strain>
    </source>
</reference>
<comment type="caution">
    <text evidence="1">The sequence shown here is derived from an EMBL/GenBank/DDBJ whole genome shotgun (WGS) entry which is preliminary data.</text>
</comment>